<evidence type="ECO:0000313" key="1">
    <source>
        <dbReference type="EMBL" id="KAK4816953.1"/>
    </source>
</evidence>
<gene>
    <name evidence="1" type="ORF">QYF61_025776</name>
</gene>
<accession>A0AAN7NTP3</accession>
<evidence type="ECO:0000313" key="2">
    <source>
        <dbReference type="Proteomes" id="UP001333110"/>
    </source>
</evidence>
<name>A0AAN7NTP3_MYCAM</name>
<comment type="caution">
    <text evidence="1">The sequence shown here is derived from an EMBL/GenBank/DDBJ whole genome shotgun (WGS) entry which is preliminary data.</text>
</comment>
<proteinExistence type="predicted"/>
<protein>
    <submittedName>
        <fullName evidence="1">Uncharacterized protein</fullName>
    </submittedName>
</protein>
<keyword evidence="2" id="KW-1185">Reference proteome</keyword>
<organism evidence="1 2">
    <name type="scientific">Mycteria americana</name>
    <name type="common">Wood stork</name>
    <dbReference type="NCBI Taxonomy" id="33587"/>
    <lineage>
        <taxon>Eukaryota</taxon>
        <taxon>Metazoa</taxon>
        <taxon>Chordata</taxon>
        <taxon>Craniata</taxon>
        <taxon>Vertebrata</taxon>
        <taxon>Euteleostomi</taxon>
        <taxon>Archelosauria</taxon>
        <taxon>Archosauria</taxon>
        <taxon>Dinosauria</taxon>
        <taxon>Saurischia</taxon>
        <taxon>Theropoda</taxon>
        <taxon>Coelurosauria</taxon>
        <taxon>Aves</taxon>
        <taxon>Neognathae</taxon>
        <taxon>Neoaves</taxon>
        <taxon>Aequornithes</taxon>
        <taxon>Ciconiiformes</taxon>
        <taxon>Ciconiidae</taxon>
        <taxon>Mycteria</taxon>
    </lineage>
</organism>
<reference evidence="1 2" key="1">
    <citation type="journal article" date="2023" name="J. Hered.">
        <title>Chromosome-level genome of the wood stork (Mycteria americana) provides insight into avian chromosome evolution.</title>
        <authorList>
            <person name="Flamio R. Jr."/>
            <person name="Ramstad K.M."/>
        </authorList>
    </citation>
    <scope>NUCLEOTIDE SEQUENCE [LARGE SCALE GENOMIC DNA]</scope>
    <source>
        <strain evidence="1">JAX WOST 10</strain>
    </source>
</reference>
<feature type="non-terminal residue" evidence="1">
    <location>
        <position position="428"/>
    </location>
</feature>
<sequence length="428" mass="47684">MSRDIFNQIRLLRAPSNLTLNVSRDGASATSLGNLFQCLTTLMAATWYPQRLLFSRLNNPNSQLFLIGEVLHPPDHFCGPPLDLLQQVHVFPVLRAPELDAVLQVPQVVMNLIFSYRGRNFAFTVPALRSIHWRGVGGKAASEDSVKKVVEYLSLLLIQCYQLASRVHQGKPFLLFFASLAKFSSSCALAFLTPSLHNRAASLYFSQDTCPCFHCLCISFLPFSLTSSLLPFLPDYLHLRIESSCALWKASFKICQLCSAPLSLRAVSQGSPDFTLHLSHIPQDCELHQCMITAAQAASNLDITNQLTCVDDQQVQYRIPSACDLPWPKHPAAPKRALQRAECDAGGRVCQASPHGNPSAAESRQLFLPTFYMVNHLTPNTLGNTQELELFILKHREEPYVVATHVFLQIGVQMPRSRYPSRAHCSPA</sequence>
<dbReference type="AlphaFoldDB" id="A0AAN7NTP3"/>
<dbReference type="Proteomes" id="UP001333110">
    <property type="component" value="Unassembled WGS sequence"/>
</dbReference>
<dbReference type="EMBL" id="JAUNZN010000009">
    <property type="protein sequence ID" value="KAK4816953.1"/>
    <property type="molecule type" value="Genomic_DNA"/>
</dbReference>